<evidence type="ECO:0000256" key="2">
    <source>
        <dbReference type="SAM" id="MobiDB-lite"/>
    </source>
</evidence>
<sequence>MVETQEAEVSQQEVEVIRNEIAKQQAQLDAERKRAEAERKRELQERLHLEQAQGLRRIQGWPLNNDWIKLALEDAKFRVEGGFTFGTVAKCRLITDDDVREVKALPEVRPEGTKVHVQLVNSGPTVYSWAPTSLSSRPACRTPGAHGGASGGACGGGAWEPVAEPVAEPAAKKSATASTAASTAEEEEEEEEEGEEVAGLPVRRVTHKNVVAGAGGADAGAVQGGPGNPHGQDRGRDRGGLPAALQHEQADEVKSHPRGAGRHQLGGPAPPRLRFARLKQDVKVAWALRACGASFLDPHLLAWRAREAEAEGSELKPERLERAAQQPEVAAGPLRQQVPHIRSGFNRVAPLP</sequence>
<feature type="compositionally biased region" description="Acidic residues" evidence="2">
    <location>
        <begin position="184"/>
        <end position="196"/>
    </location>
</feature>
<accession>A0A812J602</accession>
<gene>
    <name evidence="3" type="ORF">SNAT2548_LOCUS5083</name>
</gene>
<evidence type="ECO:0000313" key="3">
    <source>
        <dbReference type="EMBL" id="CAE7191845.1"/>
    </source>
</evidence>
<feature type="coiled-coil region" evidence="1">
    <location>
        <begin position="7"/>
        <end position="53"/>
    </location>
</feature>
<feature type="compositionally biased region" description="Gly residues" evidence="2">
    <location>
        <begin position="213"/>
        <end position="228"/>
    </location>
</feature>
<feature type="region of interest" description="Disordered" evidence="2">
    <location>
        <begin position="167"/>
        <end position="271"/>
    </location>
</feature>
<proteinExistence type="predicted"/>
<dbReference type="EMBL" id="CAJNDS010000319">
    <property type="protein sequence ID" value="CAE7191845.1"/>
    <property type="molecule type" value="Genomic_DNA"/>
</dbReference>
<evidence type="ECO:0000256" key="1">
    <source>
        <dbReference type="SAM" id="Coils"/>
    </source>
</evidence>
<organism evidence="3 4">
    <name type="scientific">Symbiodinium natans</name>
    <dbReference type="NCBI Taxonomy" id="878477"/>
    <lineage>
        <taxon>Eukaryota</taxon>
        <taxon>Sar</taxon>
        <taxon>Alveolata</taxon>
        <taxon>Dinophyceae</taxon>
        <taxon>Suessiales</taxon>
        <taxon>Symbiodiniaceae</taxon>
        <taxon>Symbiodinium</taxon>
    </lineage>
</organism>
<dbReference type="AlphaFoldDB" id="A0A812J602"/>
<keyword evidence="4" id="KW-1185">Reference proteome</keyword>
<feature type="region of interest" description="Disordered" evidence="2">
    <location>
        <begin position="309"/>
        <end position="352"/>
    </location>
</feature>
<dbReference type="Proteomes" id="UP000604046">
    <property type="component" value="Unassembled WGS sequence"/>
</dbReference>
<feature type="compositionally biased region" description="Low complexity" evidence="2">
    <location>
        <begin position="167"/>
        <end position="183"/>
    </location>
</feature>
<protein>
    <submittedName>
        <fullName evidence="3">Uncharacterized protein</fullName>
    </submittedName>
</protein>
<reference evidence="3" key="1">
    <citation type="submission" date="2021-02" db="EMBL/GenBank/DDBJ databases">
        <authorList>
            <person name="Dougan E. K."/>
            <person name="Rhodes N."/>
            <person name="Thang M."/>
            <person name="Chan C."/>
        </authorList>
    </citation>
    <scope>NUCLEOTIDE SEQUENCE</scope>
</reference>
<feature type="region of interest" description="Disordered" evidence="2">
    <location>
        <begin position="134"/>
        <end position="153"/>
    </location>
</feature>
<evidence type="ECO:0000313" key="4">
    <source>
        <dbReference type="Proteomes" id="UP000604046"/>
    </source>
</evidence>
<comment type="caution">
    <text evidence="3">The sequence shown here is derived from an EMBL/GenBank/DDBJ whole genome shotgun (WGS) entry which is preliminary data.</text>
</comment>
<feature type="compositionally biased region" description="Basic and acidic residues" evidence="2">
    <location>
        <begin position="309"/>
        <end position="322"/>
    </location>
</feature>
<keyword evidence="1" id="KW-0175">Coiled coil</keyword>
<name>A0A812J602_9DINO</name>